<keyword evidence="5 6" id="KW-0687">Ribonucleoprotein</keyword>
<reference evidence="9" key="2">
    <citation type="journal article" date="2022" name="Nat. Microbiol.">
        <title>A closed Candidatus Odinarchaeum chromosome exposes Asgard archaeal viruses.</title>
        <authorList>
            <person name="Tamarit D."/>
            <person name="Caceres E.F."/>
            <person name="Krupovic M."/>
            <person name="Nijland R."/>
            <person name="Eme L."/>
            <person name="Robinson N.P."/>
            <person name="Ettema T.J.G."/>
        </authorList>
    </citation>
    <scope>NUCLEOTIDE SEQUENCE</scope>
    <source>
        <strain evidence="9">LCB_4</strain>
    </source>
</reference>
<evidence type="ECO:0000259" key="8">
    <source>
        <dbReference type="SMART" id="SM01390"/>
    </source>
</evidence>
<feature type="domain" description="Small ribosomal subunit protein uS4 N-terminal" evidence="8">
    <location>
        <begin position="5"/>
        <end position="102"/>
    </location>
</feature>
<dbReference type="InterPro" id="IPR022802">
    <property type="entry name" value="Ribosomal_uS4_arc"/>
</dbReference>
<comment type="subunit">
    <text evidence="6">Part of the 30S ribosomal subunit. Contacts protein S5. The interaction surface between S4 and S5 is involved in control of translational fidelity.</text>
</comment>
<name>A0AAF0D1J1_ODILC</name>
<dbReference type="InterPro" id="IPR001912">
    <property type="entry name" value="Ribosomal_uS4_N"/>
</dbReference>
<dbReference type="GO" id="GO:0042274">
    <property type="term" value="P:ribosomal small subunit biogenesis"/>
    <property type="evidence" value="ECO:0007669"/>
    <property type="project" value="TreeGrafter"/>
</dbReference>
<comment type="function">
    <text evidence="6">One of the primary rRNA binding proteins, it binds directly to 16S rRNA where it nucleates assembly of the body of the 30S subunit.</text>
</comment>
<evidence type="ECO:0000313" key="9">
    <source>
        <dbReference type="EMBL" id="WEU39873.1"/>
    </source>
</evidence>
<dbReference type="EMBL" id="CP091871">
    <property type="protein sequence ID" value="WEU39873.1"/>
    <property type="molecule type" value="Genomic_DNA"/>
</dbReference>
<dbReference type="CDD" id="cd00165">
    <property type="entry name" value="S4"/>
    <property type="match status" value="1"/>
</dbReference>
<comment type="function">
    <text evidence="6">With S5 and S12 plays an important role in translational accuracy.</text>
</comment>
<dbReference type="PROSITE" id="PS50889">
    <property type="entry name" value="S4"/>
    <property type="match status" value="1"/>
</dbReference>
<evidence type="ECO:0000313" key="10">
    <source>
        <dbReference type="Proteomes" id="UP000186851"/>
    </source>
</evidence>
<keyword evidence="3 6" id="KW-0694">RNA-binding</keyword>
<dbReference type="NCBIfam" id="NF003139">
    <property type="entry name" value="PRK04051.1"/>
    <property type="match status" value="1"/>
</dbReference>
<comment type="similarity">
    <text evidence="1 6">Belongs to the universal ribosomal protein uS4 family.</text>
</comment>
<accession>A0AAF0D1J1</accession>
<dbReference type="PANTHER" id="PTHR11831:SF5">
    <property type="entry name" value="40S RIBOSOMAL PROTEIN S9"/>
    <property type="match status" value="1"/>
</dbReference>
<evidence type="ECO:0000256" key="1">
    <source>
        <dbReference type="ARBA" id="ARBA00007465"/>
    </source>
</evidence>
<dbReference type="SUPFAM" id="SSF55174">
    <property type="entry name" value="Alpha-L RNA-binding motif"/>
    <property type="match status" value="1"/>
</dbReference>
<proteinExistence type="inferred from homology"/>
<organism evidence="9 10">
    <name type="scientific">Odinarchaeota yellowstonii (strain LCB_4)</name>
    <dbReference type="NCBI Taxonomy" id="1841599"/>
    <lineage>
        <taxon>Archaea</taxon>
        <taxon>Promethearchaeati</taxon>
        <taxon>Candidatus Odinarchaeota</taxon>
        <taxon>Candidatus Odinarchaeia</taxon>
        <taxon>Candidatus Odinarchaeales</taxon>
        <taxon>Candidatus Odinarchaeaceae</taxon>
        <taxon>Candidatus Odinarchaeum</taxon>
    </lineage>
</organism>
<evidence type="ECO:0000256" key="4">
    <source>
        <dbReference type="ARBA" id="ARBA00022980"/>
    </source>
</evidence>
<dbReference type="HAMAP" id="MF_01306_A">
    <property type="entry name" value="Ribosomal_uS4_A"/>
    <property type="match status" value="1"/>
</dbReference>
<reference evidence="9" key="1">
    <citation type="journal article" date="2017" name="Nature">
        <title>Asgard archaea illuminate the origin of eukaryotic cellular complexity.</title>
        <authorList>
            <person name="Zaremba-Niedzwiedzka K."/>
            <person name="Caceres E.F."/>
            <person name="Saw J.H."/>
            <person name="Backstrom D."/>
            <person name="Juzokaite L."/>
            <person name="Vancaester E."/>
            <person name="Seitz K.W."/>
            <person name="Anantharaman K."/>
            <person name="Starnawski P."/>
            <person name="Kjeldsen K.U."/>
            <person name="Scott M.B."/>
            <person name="Nunoura T."/>
            <person name="Banfield J.F."/>
            <person name="Schramm A."/>
            <person name="Baker B.J."/>
            <person name="Spang A."/>
            <person name="Ettema T.J.G."/>
        </authorList>
    </citation>
    <scope>NUCLEOTIDE SEQUENCE</scope>
    <source>
        <strain evidence="9">LCB_4</strain>
    </source>
</reference>
<dbReference type="KEGG" id="oyw:OdinLCB4_005225"/>
<dbReference type="InterPro" id="IPR022801">
    <property type="entry name" value="Ribosomal_uS4"/>
</dbReference>
<evidence type="ECO:0000256" key="5">
    <source>
        <dbReference type="ARBA" id="ARBA00023274"/>
    </source>
</evidence>
<dbReference type="InterPro" id="IPR036986">
    <property type="entry name" value="S4_RNA-bd_sf"/>
</dbReference>
<dbReference type="Gene3D" id="3.10.290.10">
    <property type="entry name" value="RNA-binding S4 domain"/>
    <property type="match status" value="1"/>
</dbReference>
<keyword evidence="4 6" id="KW-0689">Ribosomal protein</keyword>
<dbReference type="PANTHER" id="PTHR11831">
    <property type="entry name" value="30S 40S RIBOSOMAL PROTEIN"/>
    <property type="match status" value="1"/>
</dbReference>
<evidence type="ECO:0000259" key="7">
    <source>
        <dbReference type="SMART" id="SM00363"/>
    </source>
</evidence>
<dbReference type="SMART" id="SM00363">
    <property type="entry name" value="S4"/>
    <property type="match status" value="1"/>
</dbReference>
<evidence type="ECO:0000256" key="3">
    <source>
        <dbReference type="ARBA" id="ARBA00022884"/>
    </source>
</evidence>
<sequence>MGDPRRLHKKYSKPGHPWQKERLQEELPYMGKYGLRNKRELWKHKTQISRFRQLARKLLGFKTEKTVEAETILIKKLSSLGLISETASLDDILSLTVEDILNRRLQTIVFKKGLANTIYQSRQLITHGHIAVNGKVLKNPGYLVPVSEEAAVDYAFNSPVKNKINVKASA</sequence>
<dbReference type="GO" id="GO:0019843">
    <property type="term" value="F:rRNA binding"/>
    <property type="evidence" value="ECO:0007669"/>
    <property type="project" value="UniProtKB-UniRule"/>
</dbReference>
<dbReference type="Proteomes" id="UP000186851">
    <property type="component" value="Chromosome"/>
</dbReference>
<dbReference type="GO" id="GO:0003735">
    <property type="term" value="F:structural constituent of ribosome"/>
    <property type="evidence" value="ECO:0007669"/>
    <property type="project" value="InterPro"/>
</dbReference>
<dbReference type="GO" id="GO:0006412">
    <property type="term" value="P:translation"/>
    <property type="evidence" value="ECO:0007669"/>
    <property type="project" value="UniProtKB-UniRule"/>
</dbReference>
<dbReference type="SMART" id="SM01390">
    <property type="entry name" value="Ribosomal_S4"/>
    <property type="match status" value="1"/>
</dbReference>
<keyword evidence="2 6" id="KW-0699">rRNA-binding</keyword>
<evidence type="ECO:0000256" key="2">
    <source>
        <dbReference type="ARBA" id="ARBA00022730"/>
    </source>
</evidence>
<dbReference type="Pfam" id="PF01479">
    <property type="entry name" value="S4"/>
    <property type="match status" value="1"/>
</dbReference>
<protein>
    <recommendedName>
        <fullName evidence="6">Small ribosomal subunit protein uS4</fullName>
    </recommendedName>
</protein>
<dbReference type="InterPro" id="IPR002942">
    <property type="entry name" value="S4_RNA-bd"/>
</dbReference>
<dbReference type="AlphaFoldDB" id="A0AAF0D1J1"/>
<feature type="domain" description="RNA-binding S4" evidence="7">
    <location>
        <begin position="103"/>
        <end position="165"/>
    </location>
</feature>
<gene>
    <name evidence="6" type="primary">rps4</name>
    <name evidence="9" type="ORF">OdinLCB4_005225</name>
</gene>
<dbReference type="NCBIfam" id="TIGR01018">
    <property type="entry name" value="uS4_arch"/>
    <property type="match status" value="1"/>
</dbReference>
<dbReference type="GO" id="GO:0015935">
    <property type="term" value="C:small ribosomal subunit"/>
    <property type="evidence" value="ECO:0007669"/>
    <property type="project" value="InterPro"/>
</dbReference>
<dbReference type="InterPro" id="IPR005710">
    <property type="entry name" value="Ribosomal_uS4_euk/arc"/>
</dbReference>
<evidence type="ECO:0000256" key="6">
    <source>
        <dbReference type="HAMAP-Rule" id="MF_01306"/>
    </source>
</evidence>